<protein>
    <recommendedName>
        <fullName evidence="3">DUF4440 domain-containing protein</fullName>
    </recommendedName>
</protein>
<dbReference type="AlphaFoldDB" id="W4F518"/>
<feature type="compositionally biased region" description="Polar residues" evidence="1">
    <location>
        <begin position="27"/>
        <end position="45"/>
    </location>
</feature>
<dbReference type="PATRIC" id="fig|1227360.4.peg.608"/>
<evidence type="ECO:0000256" key="2">
    <source>
        <dbReference type="SAM" id="SignalP"/>
    </source>
</evidence>
<evidence type="ECO:0000256" key="1">
    <source>
        <dbReference type="SAM" id="MobiDB-lite"/>
    </source>
</evidence>
<dbReference type="SUPFAM" id="SSF54427">
    <property type="entry name" value="NTF2-like"/>
    <property type="match status" value="1"/>
</dbReference>
<dbReference type="eggNOG" id="ENOG5032SG6">
    <property type="taxonomic scope" value="Bacteria"/>
</dbReference>
<name>W4F518_9BACL</name>
<dbReference type="RefSeq" id="WP_051448564.1">
    <property type="nucleotide sequence ID" value="NZ_ASQA01000008.1"/>
</dbReference>
<evidence type="ECO:0000259" key="3">
    <source>
        <dbReference type="Pfam" id="PF14534"/>
    </source>
</evidence>
<keyword evidence="5" id="KW-1185">Reference proteome</keyword>
<keyword evidence="2" id="KW-0732">Signal</keyword>
<feature type="signal peptide" evidence="2">
    <location>
        <begin position="1"/>
        <end position="20"/>
    </location>
</feature>
<organism evidence="4 5">
    <name type="scientific">Viridibacillus arenosi FSL R5-213</name>
    <dbReference type="NCBI Taxonomy" id="1227360"/>
    <lineage>
        <taxon>Bacteria</taxon>
        <taxon>Bacillati</taxon>
        <taxon>Bacillota</taxon>
        <taxon>Bacilli</taxon>
        <taxon>Bacillales</taxon>
        <taxon>Caryophanaceae</taxon>
        <taxon>Viridibacillus</taxon>
    </lineage>
</organism>
<reference evidence="4 5" key="1">
    <citation type="journal article" date="2014" name="BMC Genomics">
        <title>Genomic comparison of sporeforming bacilli isolated from milk.</title>
        <authorList>
            <person name="Moreno Switt A.I."/>
            <person name="Andrus A.D."/>
            <person name="Ranieri M.L."/>
            <person name="Orsi R.H."/>
            <person name="Ivy R."/>
            <person name="den Bakker H.C."/>
            <person name="Martin N.H."/>
            <person name="Wiedmann M."/>
            <person name="Boor K.J."/>
        </authorList>
    </citation>
    <scope>NUCLEOTIDE SEQUENCE [LARGE SCALE GENOMIC DNA]</scope>
    <source>
        <strain evidence="4 5">FSL R5-213</strain>
    </source>
</reference>
<dbReference type="InterPro" id="IPR027843">
    <property type="entry name" value="DUF4440"/>
</dbReference>
<dbReference type="Proteomes" id="UP000019062">
    <property type="component" value="Unassembled WGS sequence"/>
</dbReference>
<feature type="compositionally biased region" description="Basic and acidic residues" evidence="1">
    <location>
        <begin position="47"/>
        <end position="68"/>
    </location>
</feature>
<sequence>MNIKKWLLVPVCALLLVACGNDDSTTKENTGSVNDGENATTSNAVDHSIKDKTEDEKNDVTKSEKSAVSEETSEDDQAIGFEMVDGKTKAATNVPAEEEKALRQAFDEYIAALNAEDIERYSKTLSKNPTGFDMEEDVEYQKLNFENFDIKHTAKDVNVVQYNEKEAQLLAQITVEVELDNGEPFKQAARTNTVFVKEDGKWLVTRVAAIGEKME</sequence>
<comment type="caution">
    <text evidence="4">The sequence shown here is derived from an EMBL/GenBank/DDBJ whole genome shotgun (WGS) entry which is preliminary data.</text>
</comment>
<dbReference type="EMBL" id="ASQA01000008">
    <property type="protein sequence ID" value="ETT87885.1"/>
    <property type="molecule type" value="Genomic_DNA"/>
</dbReference>
<dbReference type="PROSITE" id="PS51257">
    <property type="entry name" value="PROKAR_LIPOPROTEIN"/>
    <property type="match status" value="1"/>
</dbReference>
<gene>
    <name evidence="4" type="ORF">C176_03043</name>
</gene>
<dbReference type="Pfam" id="PF14534">
    <property type="entry name" value="DUF4440"/>
    <property type="match status" value="1"/>
</dbReference>
<evidence type="ECO:0000313" key="5">
    <source>
        <dbReference type="Proteomes" id="UP000019062"/>
    </source>
</evidence>
<evidence type="ECO:0000313" key="4">
    <source>
        <dbReference type="EMBL" id="ETT87885.1"/>
    </source>
</evidence>
<feature type="domain" description="DUF4440" evidence="3">
    <location>
        <begin position="102"/>
        <end position="203"/>
    </location>
</feature>
<proteinExistence type="predicted"/>
<feature type="region of interest" description="Disordered" evidence="1">
    <location>
        <begin position="24"/>
        <end position="76"/>
    </location>
</feature>
<feature type="chain" id="PRO_5039219470" description="DUF4440 domain-containing protein" evidence="2">
    <location>
        <begin position="21"/>
        <end position="215"/>
    </location>
</feature>
<accession>W4F518</accession>
<dbReference type="Gene3D" id="3.10.450.50">
    <property type="match status" value="1"/>
</dbReference>
<dbReference type="InterPro" id="IPR032710">
    <property type="entry name" value="NTF2-like_dom_sf"/>
</dbReference>